<evidence type="ECO:0000313" key="3">
    <source>
        <dbReference type="Proteomes" id="UP000275225"/>
    </source>
</evidence>
<keyword evidence="3" id="KW-1185">Reference proteome</keyword>
<comment type="caution">
    <text evidence="2">The sequence shown here is derived from an EMBL/GenBank/DDBJ whole genome shotgun (WGS) entry which is preliminary data.</text>
</comment>
<dbReference type="PANTHER" id="PTHR35908:SF1">
    <property type="entry name" value="CONSERVED PROTEIN"/>
    <property type="match status" value="1"/>
</dbReference>
<dbReference type="Gene3D" id="3.10.180.10">
    <property type="entry name" value="2,3-Dihydroxybiphenyl 1,2-Dioxygenase, domain 1"/>
    <property type="match status" value="2"/>
</dbReference>
<proteinExistence type="predicted"/>
<dbReference type="Pfam" id="PF18029">
    <property type="entry name" value="Glyoxalase_6"/>
    <property type="match status" value="2"/>
</dbReference>
<evidence type="ECO:0000259" key="1">
    <source>
        <dbReference type="Pfam" id="PF18029"/>
    </source>
</evidence>
<evidence type="ECO:0000313" key="2">
    <source>
        <dbReference type="EMBL" id="RQN03255.1"/>
    </source>
</evidence>
<name>A0A3N6WN50_9ACTN</name>
<dbReference type="PANTHER" id="PTHR35908">
    <property type="entry name" value="HYPOTHETICAL FUSION PROTEIN"/>
    <property type="match status" value="1"/>
</dbReference>
<dbReference type="AlphaFoldDB" id="A0A3N6WN50"/>
<dbReference type="RefSeq" id="WP_124237064.1">
    <property type="nucleotide sequence ID" value="NZ_JBHUFI010000007.1"/>
</dbReference>
<feature type="domain" description="Glyoxalase-like" evidence="1">
    <location>
        <begin position="120"/>
        <end position="224"/>
    </location>
</feature>
<dbReference type="SUPFAM" id="SSF54593">
    <property type="entry name" value="Glyoxalase/Bleomycin resistance protein/Dihydroxybiphenyl dioxygenase"/>
    <property type="match status" value="1"/>
</dbReference>
<organism evidence="2 3">
    <name type="scientific">Aeromicrobium camelliae</name>
    <dbReference type="NCBI Taxonomy" id="1538144"/>
    <lineage>
        <taxon>Bacteria</taxon>
        <taxon>Bacillati</taxon>
        <taxon>Actinomycetota</taxon>
        <taxon>Actinomycetes</taxon>
        <taxon>Propionibacteriales</taxon>
        <taxon>Nocardioidaceae</taxon>
        <taxon>Aeromicrobium</taxon>
    </lineage>
</organism>
<gene>
    <name evidence="2" type="ORF">EHW97_10170</name>
</gene>
<protein>
    <submittedName>
        <fullName evidence="2">VOC family protein</fullName>
    </submittedName>
</protein>
<dbReference type="Proteomes" id="UP000275225">
    <property type="component" value="Unassembled WGS sequence"/>
</dbReference>
<dbReference type="InterPro" id="IPR029068">
    <property type="entry name" value="Glyas_Bleomycin-R_OHBP_Dase"/>
</dbReference>
<dbReference type="EMBL" id="RQJX01000013">
    <property type="protein sequence ID" value="RQN03255.1"/>
    <property type="molecule type" value="Genomic_DNA"/>
</dbReference>
<dbReference type="OrthoDB" id="3212826at2"/>
<accession>A0A3N6WN50</accession>
<dbReference type="InterPro" id="IPR041581">
    <property type="entry name" value="Glyoxalase_6"/>
</dbReference>
<sequence>MATALVEFKDLCIDAVDPHRVGPWWAERLGLRFEAFNHNGEGVLRGDDPGQTIWLNRVPEPKSVKQRVHLDLSAHDLEPFASSPQLSEDGQFPWTVFEDPEGGELCVFVVEPHHRTGLKDVVVDAADPERIAHWWGEVWGVPAQDGDGYSHLDGIPGAPVESFDFVPVPEPKAVKNRIHWDVRLLPGATLDDLVDRGATILRPRDQEIRWTVMADPEGNEFCVFERA</sequence>
<reference evidence="2 3" key="1">
    <citation type="submission" date="2018-11" db="EMBL/GenBank/DDBJ databases">
        <authorList>
            <person name="Li F."/>
        </authorList>
    </citation>
    <scope>NUCLEOTIDE SEQUENCE [LARGE SCALE GENOMIC DNA]</scope>
    <source>
        <strain evidence="2 3">YS17T</strain>
    </source>
</reference>
<feature type="domain" description="Glyoxalase-like" evidence="1">
    <location>
        <begin position="11"/>
        <end position="108"/>
    </location>
</feature>